<dbReference type="EMBL" id="VMRY01000145">
    <property type="protein sequence ID" value="TVT47907.1"/>
    <property type="molecule type" value="Genomic_DNA"/>
</dbReference>
<comment type="caution">
    <text evidence="1">The sequence shown here is derived from an EMBL/GenBank/DDBJ whole genome shotgun (WGS) entry which is preliminary data.</text>
</comment>
<gene>
    <name evidence="1" type="ORF">FHK82_17950</name>
</gene>
<accession>A0A558CGL4</accession>
<protein>
    <submittedName>
        <fullName evidence="1">Uncharacterized protein</fullName>
    </submittedName>
</protein>
<dbReference type="Proteomes" id="UP000317355">
    <property type="component" value="Unassembled WGS sequence"/>
</dbReference>
<dbReference type="AlphaFoldDB" id="A0A558CGL4"/>
<dbReference type="STRING" id="1543721.AAY24_00495"/>
<reference evidence="1 2" key="1">
    <citation type="submission" date="2019-07" db="EMBL/GenBank/DDBJ databases">
        <title>The pathways for chlorine oxyanion respiration interact through the shared metabolite chlorate.</title>
        <authorList>
            <person name="Barnum T.P."/>
            <person name="Cheng Y."/>
            <person name="Hill K.A."/>
            <person name="Lucas L.N."/>
            <person name="Carlson H.K."/>
            <person name="Coates J.D."/>
        </authorList>
    </citation>
    <scope>NUCLEOTIDE SEQUENCE [LARGE SCALE GENOMIC DNA]</scope>
    <source>
        <strain evidence="1">BK-3</strain>
    </source>
</reference>
<proteinExistence type="predicted"/>
<evidence type="ECO:0000313" key="1">
    <source>
        <dbReference type="EMBL" id="TVT47907.1"/>
    </source>
</evidence>
<name>A0A558CGL4_9GAMM</name>
<evidence type="ECO:0000313" key="2">
    <source>
        <dbReference type="Proteomes" id="UP000317355"/>
    </source>
</evidence>
<sequence>MSNKNLVVLARRDHTEAMRVAAGLTIAGHGVRLIFMHGPVGETAENIEQAETLELCDIEPETTVPGQDIPYIDSAKLSLALLKADSVINL</sequence>
<organism evidence="1 2">
    <name type="scientific">Sedimenticola thiotaurini</name>
    <dbReference type="NCBI Taxonomy" id="1543721"/>
    <lineage>
        <taxon>Bacteria</taxon>
        <taxon>Pseudomonadati</taxon>
        <taxon>Pseudomonadota</taxon>
        <taxon>Gammaproteobacteria</taxon>
        <taxon>Chromatiales</taxon>
        <taxon>Sedimenticolaceae</taxon>
        <taxon>Sedimenticola</taxon>
    </lineage>
</organism>